<proteinExistence type="predicted"/>
<evidence type="ECO:0000313" key="3">
    <source>
        <dbReference type="EMBL" id="VGO12811.1"/>
    </source>
</evidence>
<dbReference type="NCBIfam" id="TIGR02595">
    <property type="entry name" value="PEP_CTERM"/>
    <property type="match status" value="1"/>
</dbReference>
<keyword evidence="1" id="KW-1133">Transmembrane helix</keyword>
<keyword evidence="4" id="KW-1185">Reference proteome</keyword>
<dbReference type="RefSeq" id="WP_136078441.1">
    <property type="nucleotide sequence ID" value="NZ_CAAHFG010000001.1"/>
</dbReference>
<dbReference type="EMBL" id="CAAHFG010000001">
    <property type="protein sequence ID" value="VGO12811.1"/>
    <property type="molecule type" value="Genomic_DNA"/>
</dbReference>
<keyword evidence="1" id="KW-0472">Membrane</keyword>
<dbReference type="AlphaFoldDB" id="A0A6C2TZM9"/>
<keyword evidence="1" id="KW-0812">Transmembrane</keyword>
<gene>
    <name evidence="3" type="ORF">PDESU_01365</name>
</gene>
<dbReference type="Proteomes" id="UP000366872">
    <property type="component" value="Unassembled WGS sequence"/>
</dbReference>
<evidence type="ECO:0000256" key="2">
    <source>
        <dbReference type="SAM" id="SignalP"/>
    </source>
</evidence>
<organism evidence="3 4">
    <name type="scientific">Pontiella desulfatans</name>
    <dbReference type="NCBI Taxonomy" id="2750659"/>
    <lineage>
        <taxon>Bacteria</taxon>
        <taxon>Pseudomonadati</taxon>
        <taxon>Kiritimatiellota</taxon>
        <taxon>Kiritimatiellia</taxon>
        <taxon>Kiritimatiellales</taxon>
        <taxon>Pontiellaceae</taxon>
        <taxon>Pontiella</taxon>
    </lineage>
</organism>
<protein>
    <recommendedName>
        <fullName evidence="5">PEP-CTERM protein-sorting domain-containing protein</fullName>
    </recommendedName>
</protein>
<sequence length="310" mass="31654">MKRKIITGLAVAGMVVLCADAATIRYKQSGNWTFTTNDTANAYGWQLPGTLPTSADTVRANWGGNTIVLDSTQTVGKFELGVDDSGTLHVQNGGNLTNTLTNVTIGNNLPSSDVRDVTGTLNIDSGGVVYAAGVLKMASGASATKTKTLTGIASISGTLDIASHLWMGSGDSVRSIAIMDINNGGVVNVGGNIGLGTGNASTASGGVATLNVNNGGTLNLFQWSTTTSIQDGSVLNINEGGTVIVGGNRVSQANAYFALGKIATDLDGIEAVFDSDLNQTTIVAIPEPATIGLLAAFGGGLLLIRRRFMI</sequence>
<accession>A0A6C2TZM9</accession>
<evidence type="ECO:0000256" key="1">
    <source>
        <dbReference type="SAM" id="Phobius"/>
    </source>
</evidence>
<dbReference type="InterPro" id="IPR013424">
    <property type="entry name" value="Ice-binding_C"/>
</dbReference>
<feature type="transmembrane region" description="Helical" evidence="1">
    <location>
        <begin position="283"/>
        <end position="304"/>
    </location>
</feature>
<evidence type="ECO:0008006" key="5">
    <source>
        <dbReference type="Google" id="ProtNLM"/>
    </source>
</evidence>
<feature type="signal peptide" evidence="2">
    <location>
        <begin position="1"/>
        <end position="21"/>
    </location>
</feature>
<feature type="chain" id="PRO_5025544329" description="PEP-CTERM protein-sorting domain-containing protein" evidence="2">
    <location>
        <begin position="22"/>
        <end position="310"/>
    </location>
</feature>
<keyword evidence="2" id="KW-0732">Signal</keyword>
<evidence type="ECO:0000313" key="4">
    <source>
        <dbReference type="Proteomes" id="UP000366872"/>
    </source>
</evidence>
<name>A0A6C2TZM9_PONDE</name>
<reference evidence="3 4" key="1">
    <citation type="submission" date="2019-04" db="EMBL/GenBank/DDBJ databases">
        <authorList>
            <person name="Van Vliet M D."/>
        </authorList>
    </citation>
    <scope>NUCLEOTIDE SEQUENCE [LARGE SCALE GENOMIC DNA]</scope>
    <source>
        <strain evidence="3 4">F1</strain>
    </source>
</reference>